<evidence type="ECO:0000313" key="3">
    <source>
        <dbReference type="EMBL" id="GGK39974.1"/>
    </source>
</evidence>
<gene>
    <name evidence="3" type="ORF">GCM10010124_35810</name>
</gene>
<name>A0A8J3BUN0_9ACTN</name>
<accession>A0A8J3BUN0</accession>
<dbReference type="PROSITE" id="PS51353">
    <property type="entry name" value="ARSC"/>
    <property type="match status" value="1"/>
</dbReference>
<keyword evidence="4" id="KW-1185">Reference proteome</keyword>
<dbReference type="AlphaFoldDB" id="A0A8J3BUN0"/>
<protein>
    <recommendedName>
        <fullName evidence="5">Arsenate reductase</fullName>
    </recommendedName>
</protein>
<reference evidence="3" key="2">
    <citation type="submission" date="2020-09" db="EMBL/GenBank/DDBJ databases">
        <authorList>
            <person name="Sun Q."/>
            <person name="Ohkuma M."/>
        </authorList>
    </citation>
    <scope>NUCLEOTIDE SEQUENCE</scope>
    <source>
        <strain evidence="3">JCM 3091</strain>
    </source>
</reference>
<feature type="region of interest" description="Disordered" evidence="2">
    <location>
        <begin position="121"/>
        <end position="145"/>
    </location>
</feature>
<feature type="compositionally biased region" description="Basic and acidic residues" evidence="2">
    <location>
        <begin position="121"/>
        <end position="131"/>
    </location>
</feature>
<dbReference type="Proteomes" id="UP000662200">
    <property type="component" value="Unassembled WGS sequence"/>
</dbReference>
<sequence>MVTMWDNPACAKCATAREALAAAGVPVHLRAYLTSPPTAAELADVLARLGAGPWEICRLGEPAAAALGLADWGRTPADVPRWLAAMAAHPELIQRPIIVADDGTARVARGAEALAEAVRRAAGTRDADPLVRRPARAADGLGPGG</sequence>
<dbReference type="Gene3D" id="3.40.30.10">
    <property type="entry name" value="Glutaredoxin"/>
    <property type="match status" value="1"/>
</dbReference>
<dbReference type="InterPro" id="IPR036249">
    <property type="entry name" value="Thioredoxin-like_sf"/>
</dbReference>
<reference evidence="3" key="1">
    <citation type="journal article" date="2014" name="Int. J. Syst. Evol. Microbiol.">
        <title>Complete genome sequence of Corynebacterium casei LMG S-19264T (=DSM 44701T), isolated from a smear-ripened cheese.</title>
        <authorList>
            <consortium name="US DOE Joint Genome Institute (JGI-PGF)"/>
            <person name="Walter F."/>
            <person name="Albersmeier A."/>
            <person name="Kalinowski J."/>
            <person name="Ruckert C."/>
        </authorList>
    </citation>
    <scope>NUCLEOTIDE SEQUENCE</scope>
    <source>
        <strain evidence="3">JCM 3091</strain>
    </source>
</reference>
<evidence type="ECO:0000256" key="1">
    <source>
        <dbReference type="PROSITE-ProRule" id="PRU01282"/>
    </source>
</evidence>
<dbReference type="Pfam" id="PF03960">
    <property type="entry name" value="ArsC"/>
    <property type="match status" value="1"/>
</dbReference>
<proteinExistence type="inferred from homology"/>
<comment type="caution">
    <text evidence="3">The sequence shown here is derived from an EMBL/GenBank/DDBJ whole genome shotgun (WGS) entry which is preliminary data.</text>
</comment>
<organism evidence="3 4">
    <name type="scientific">Pilimelia terevasa</name>
    <dbReference type="NCBI Taxonomy" id="53372"/>
    <lineage>
        <taxon>Bacteria</taxon>
        <taxon>Bacillati</taxon>
        <taxon>Actinomycetota</taxon>
        <taxon>Actinomycetes</taxon>
        <taxon>Micromonosporales</taxon>
        <taxon>Micromonosporaceae</taxon>
        <taxon>Pilimelia</taxon>
    </lineage>
</organism>
<evidence type="ECO:0008006" key="5">
    <source>
        <dbReference type="Google" id="ProtNLM"/>
    </source>
</evidence>
<dbReference type="InterPro" id="IPR006660">
    <property type="entry name" value="Arsenate_reductase-like"/>
</dbReference>
<dbReference type="PANTHER" id="PTHR30041">
    <property type="entry name" value="ARSENATE REDUCTASE"/>
    <property type="match status" value="1"/>
</dbReference>
<dbReference type="EMBL" id="BMQC01000016">
    <property type="protein sequence ID" value="GGK39974.1"/>
    <property type="molecule type" value="Genomic_DNA"/>
</dbReference>
<evidence type="ECO:0000313" key="4">
    <source>
        <dbReference type="Proteomes" id="UP000662200"/>
    </source>
</evidence>
<dbReference type="SUPFAM" id="SSF52833">
    <property type="entry name" value="Thioredoxin-like"/>
    <property type="match status" value="1"/>
</dbReference>
<dbReference type="PANTHER" id="PTHR30041:SF4">
    <property type="entry name" value="ARSENATE REDUCTASE"/>
    <property type="match status" value="1"/>
</dbReference>
<comment type="similarity">
    <text evidence="1">Belongs to the ArsC family.</text>
</comment>
<evidence type="ECO:0000256" key="2">
    <source>
        <dbReference type="SAM" id="MobiDB-lite"/>
    </source>
</evidence>